<dbReference type="Pfam" id="PF05768">
    <property type="entry name" value="Glrx-like"/>
    <property type="match status" value="1"/>
</dbReference>
<organism evidence="1 2">
    <name type="scientific">Jeotgalibacillus campisalis</name>
    <dbReference type="NCBI Taxonomy" id="220754"/>
    <lineage>
        <taxon>Bacteria</taxon>
        <taxon>Bacillati</taxon>
        <taxon>Bacillota</taxon>
        <taxon>Bacilli</taxon>
        <taxon>Bacillales</taxon>
        <taxon>Caryophanaceae</taxon>
        <taxon>Jeotgalibacillus</taxon>
    </lineage>
</organism>
<protein>
    <submittedName>
        <fullName evidence="1">Glutaredoxin</fullName>
    </submittedName>
</protein>
<gene>
    <name evidence="1" type="ORF">KR50_32990</name>
</gene>
<dbReference type="InterPro" id="IPR008554">
    <property type="entry name" value="Glutaredoxin-like"/>
</dbReference>
<proteinExistence type="predicted"/>
<keyword evidence="2" id="KW-1185">Reference proteome</keyword>
<dbReference type="RefSeq" id="WP_041060914.1">
    <property type="nucleotide sequence ID" value="NZ_JXRR01000021.1"/>
</dbReference>
<evidence type="ECO:0000313" key="1">
    <source>
        <dbReference type="EMBL" id="KIL43779.1"/>
    </source>
</evidence>
<sequence>MIVEFYTRPDCPLCEEARMMLKLVQEDQFFTIEEKNIDDRDEWTEEFGLMIPVVKVDGEVIQYGQVDYPTLSKRLQKNT</sequence>
<dbReference type="PANTHER" id="PTHR33558">
    <property type="entry name" value="GLUTAREDOXIN-LIKE PROTEIN C5ORF63 HOMOLOG"/>
    <property type="match status" value="1"/>
</dbReference>
<dbReference type="Proteomes" id="UP000031972">
    <property type="component" value="Unassembled WGS sequence"/>
</dbReference>
<dbReference type="AlphaFoldDB" id="A0A0C2RPU4"/>
<evidence type="ECO:0000313" key="2">
    <source>
        <dbReference type="Proteomes" id="UP000031972"/>
    </source>
</evidence>
<dbReference type="SUPFAM" id="SSF52833">
    <property type="entry name" value="Thioredoxin-like"/>
    <property type="match status" value="1"/>
</dbReference>
<reference evidence="1 2" key="1">
    <citation type="submission" date="2015-01" db="EMBL/GenBank/DDBJ databases">
        <title>Jeotgalibacillus campisalis genome sequencing.</title>
        <authorList>
            <person name="Goh K.M."/>
            <person name="Chan K.-G."/>
            <person name="Yaakop A.S."/>
            <person name="Ee R."/>
            <person name="Gan H.M."/>
            <person name="Chan C.S."/>
        </authorList>
    </citation>
    <scope>NUCLEOTIDE SEQUENCE [LARGE SCALE GENOMIC DNA]</scope>
    <source>
        <strain evidence="1 2">SF-57</strain>
    </source>
</reference>
<accession>A0A0C2RPU4</accession>
<dbReference type="InterPro" id="IPR052565">
    <property type="entry name" value="Glutaredoxin-like_YDR286C"/>
</dbReference>
<dbReference type="InterPro" id="IPR036249">
    <property type="entry name" value="Thioredoxin-like_sf"/>
</dbReference>
<dbReference type="PANTHER" id="PTHR33558:SF1">
    <property type="entry name" value="GLUTAREDOXIN-LIKE PROTEIN C5ORF63 HOMOLOG"/>
    <property type="match status" value="1"/>
</dbReference>
<dbReference type="EMBL" id="JXRR01000021">
    <property type="protein sequence ID" value="KIL43779.1"/>
    <property type="molecule type" value="Genomic_DNA"/>
</dbReference>
<dbReference type="OrthoDB" id="32865at2"/>
<dbReference type="PATRIC" id="fig|220754.4.peg.3311"/>
<dbReference type="Gene3D" id="3.40.30.10">
    <property type="entry name" value="Glutaredoxin"/>
    <property type="match status" value="1"/>
</dbReference>
<comment type="caution">
    <text evidence="1">The sequence shown here is derived from an EMBL/GenBank/DDBJ whole genome shotgun (WGS) entry which is preliminary data.</text>
</comment>
<name>A0A0C2RPU4_9BACL</name>